<dbReference type="KEGG" id="aten:116307908"/>
<dbReference type="RefSeq" id="XP_031574095.1">
    <property type="nucleotide sequence ID" value="XM_031718235.1"/>
</dbReference>
<dbReference type="PANTHER" id="PTHR13947:SF37">
    <property type="entry name" value="LD18367P"/>
    <property type="match status" value="1"/>
</dbReference>
<feature type="transmembrane region" description="Helical" evidence="2">
    <location>
        <begin position="75"/>
        <end position="94"/>
    </location>
</feature>
<evidence type="ECO:0000256" key="1">
    <source>
        <dbReference type="ARBA" id="ARBA00022679"/>
    </source>
</evidence>
<keyword evidence="2" id="KW-0472">Membrane</keyword>
<dbReference type="FunCoup" id="A0A6P8JBR2">
    <property type="interactions" value="399"/>
</dbReference>
<evidence type="ECO:0000313" key="5">
    <source>
        <dbReference type="RefSeq" id="XP_031574095.1"/>
    </source>
</evidence>
<dbReference type="CDD" id="cd04301">
    <property type="entry name" value="NAT_SF"/>
    <property type="match status" value="1"/>
</dbReference>
<keyword evidence="2" id="KW-1133">Transmembrane helix</keyword>
<dbReference type="Gene3D" id="3.40.630.30">
    <property type="match status" value="1"/>
</dbReference>
<dbReference type="GO" id="GO:0008080">
    <property type="term" value="F:N-acetyltransferase activity"/>
    <property type="evidence" value="ECO:0007669"/>
    <property type="project" value="InterPro"/>
</dbReference>
<keyword evidence="2" id="KW-0812">Transmembrane</keyword>
<evidence type="ECO:0000313" key="4">
    <source>
        <dbReference type="Proteomes" id="UP000515163"/>
    </source>
</evidence>
<keyword evidence="4" id="KW-1185">Reference proteome</keyword>
<dbReference type="OrthoDB" id="41532at2759"/>
<gene>
    <name evidence="5" type="primary">LOC116307908</name>
</gene>
<protein>
    <submittedName>
        <fullName evidence="5">Probable N-acetyltransferase camello</fullName>
    </submittedName>
</protein>
<dbReference type="InterPro" id="IPR050769">
    <property type="entry name" value="NAT_camello-type"/>
</dbReference>
<dbReference type="PANTHER" id="PTHR13947">
    <property type="entry name" value="GNAT FAMILY N-ACETYLTRANSFERASE"/>
    <property type="match status" value="1"/>
</dbReference>
<dbReference type="Proteomes" id="UP000515163">
    <property type="component" value="Unplaced"/>
</dbReference>
<keyword evidence="1" id="KW-0808">Transferase</keyword>
<dbReference type="InParanoid" id="A0A6P8JBR2"/>
<accession>A0A6P8JBR2</accession>
<evidence type="ECO:0000259" key="3">
    <source>
        <dbReference type="PROSITE" id="PS51186"/>
    </source>
</evidence>
<reference evidence="5" key="1">
    <citation type="submission" date="2025-08" db="UniProtKB">
        <authorList>
            <consortium name="RefSeq"/>
        </authorList>
    </citation>
    <scope>IDENTIFICATION</scope>
    <source>
        <tissue evidence="5">Tentacle</tissue>
    </source>
</reference>
<organism evidence="4 5">
    <name type="scientific">Actinia tenebrosa</name>
    <name type="common">Australian red waratah sea anemone</name>
    <dbReference type="NCBI Taxonomy" id="6105"/>
    <lineage>
        <taxon>Eukaryota</taxon>
        <taxon>Metazoa</taxon>
        <taxon>Cnidaria</taxon>
        <taxon>Anthozoa</taxon>
        <taxon>Hexacorallia</taxon>
        <taxon>Actiniaria</taxon>
        <taxon>Actiniidae</taxon>
        <taxon>Actinia</taxon>
    </lineage>
</organism>
<feature type="domain" description="N-acetyltransferase" evidence="3">
    <location>
        <begin position="83"/>
        <end position="222"/>
    </location>
</feature>
<name>A0A6P8JBR2_ACTTE</name>
<dbReference type="Pfam" id="PF00583">
    <property type="entry name" value="Acetyltransf_1"/>
    <property type="match status" value="1"/>
</dbReference>
<dbReference type="AlphaFoldDB" id="A0A6P8JBR2"/>
<feature type="transmembrane region" description="Helical" evidence="2">
    <location>
        <begin position="51"/>
        <end position="69"/>
    </location>
</feature>
<dbReference type="SUPFAM" id="SSF55729">
    <property type="entry name" value="Acyl-CoA N-acyltransferases (Nat)"/>
    <property type="match status" value="1"/>
</dbReference>
<proteinExistence type="predicted"/>
<sequence>MDALNNKDSSLSQEVTIRPYKQEDYSRCREIFTEGMQQLVNPVMDIVFPRYLKIASVFLILVLAVAFRWSLWIVGLYIILCVILTALLYINIYIQVMKFVSGCLNSDLLDISDSYKGDSCMFIAEFHGEVVGMVGMMHSDQHKPGAVELQRMSVSRSVRRRGIANSLCKELIAVAKRKDFNKIILSTTGAQSGAKALYKKCGFQIVTQFPYPQKVLEELSLDCFELEI</sequence>
<evidence type="ECO:0000256" key="2">
    <source>
        <dbReference type="SAM" id="Phobius"/>
    </source>
</evidence>
<dbReference type="PROSITE" id="PS51186">
    <property type="entry name" value="GNAT"/>
    <property type="match status" value="1"/>
</dbReference>
<dbReference type="InterPro" id="IPR016181">
    <property type="entry name" value="Acyl_CoA_acyltransferase"/>
</dbReference>
<dbReference type="GeneID" id="116307908"/>
<dbReference type="InterPro" id="IPR000182">
    <property type="entry name" value="GNAT_dom"/>
</dbReference>